<organism evidence="1 2">
    <name type="scientific">Agrococcus jenensis</name>
    <dbReference type="NCBI Taxonomy" id="46353"/>
    <lineage>
        <taxon>Bacteria</taxon>
        <taxon>Bacillati</taxon>
        <taxon>Actinomycetota</taxon>
        <taxon>Actinomycetes</taxon>
        <taxon>Micrococcales</taxon>
        <taxon>Microbacteriaceae</taxon>
        <taxon>Agrococcus</taxon>
    </lineage>
</organism>
<gene>
    <name evidence="1" type="ORF">EDD26_2087</name>
</gene>
<dbReference type="OrthoDB" id="4125991at2"/>
<protein>
    <submittedName>
        <fullName evidence="1">DSBA-like thioredoxin domain-containing protein</fullName>
    </submittedName>
</protein>
<sequence>MSATTPIETVPEAQPRVRMWFDPTCPWAWMTSRWLGEVADTRGFDVDWQVMSLAVLNEGRDLPAEYLARMPRSMRLTRLVTAARGAGGDAVVKPLYDALGTRIHHDRRKDDDAIVAEALAEVGLDASLADETDAHDATLRGTHQAAIDLVGDDVGTPVVAVDDVAFFGPVVSPAPTGEEALRLFDGVVAAASIDGFFELKRSRTRGPVFDRVADEPQVA</sequence>
<dbReference type="InterPro" id="IPR036249">
    <property type="entry name" value="Thioredoxin-like_sf"/>
</dbReference>
<name>A0A3N2AUR6_9MICO</name>
<dbReference type="RefSeq" id="WP_123697652.1">
    <property type="nucleotide sequence ID" value="NZ_RKHJ01000001.1"/>
</dbReference>
<evidence type="ECO:0000313" key="1">
    <source>
        <dbReference type="EMBL" id="ROR66695.1"/>
    </source>
</evidence>
<accession>A0A3N2AUR6</accession>
<dbReference type="Gene3D" id="3.40.30.10">
    <property type="entry name" value="Glutaredoxin"/>
    <property type="match status" value="1"/>
</dbReference>
<dbReference type="Pfam" id="PF22234">
    <property type="entry name" value="Rv2466c-like"/>
    <property type="match status" value="1"/>
</dbReference>
<dbReference type="Proteomes" id="UP000275456">
    <property type="component" value="Unassembled WGS sequence"/>
</dbReference>
<dbReference type="EMBL" id="RKHJ01000001">
    <property type="protein sequence ID" value="ROR66695.1"/>
    <property type="molecule type" value="Genomic_DNA"/>
</dbReference>
<proteinExistence type="predicted"/>
<evidence type="ECO:0000313" key="2">
    <source>
        <dbReference type="Proteomes" id="UP000275456"/>
    </source>
</evidence>
<reference evidence="1 2" key="1">
    <citation type="submission" date="2018-11" db="EMBL/GenBank/DDBJ databases">
        <title>Sequencing the genomes of 1000 actinobacteria strains.</title>
        <authorList>
            <person name="Klenk H.-P."/>
        </authorList>
    </citation>
    <scope>NUCLEOTIDE SEQUENCE [LARGE SCALE GENOMIC DNA]</scope>
    <source>
        <strain evidence="1 2">DSM 9580</strain>
    </source>
</reference>
<dbReference type="InterPro" id="IPR053977">
    <property type="entry name" value="Rv2466c-like"/>
</dbReference>
<keyword evidence="2" id="KW-1185">Reference proteome</keyword>
<dbReference type="SUPFAM" id="SSF52833">
    <property type="entry name" value="Thioredoxin-like"/>
    <property type="match status" value="1"/>
</dbReference>
<comment type="caution">
    <text evidence="1">The sequence shown here is derived from an EMBL/GenBank/DDBJ whole genome shotgun (WGS) entry which is preliminary data.</text>
</comment>
<dbReference type="AlphaFoldDB" id="A0A3N2AUR6"/>